<dbReference type="HOGENOM" id="CLU_070296_0_0_7"/>
<keyword evidence="1" id="KW-0812">Transmembrane</keyword>
<proteinExistence type="predicted"/>
<accession>C6E784</accession>
<gene>
    <name evidence="2" type="ordered locus">GM21_1897</name>
</gene>
<dbReference type="eggNOG" id="ENOG5032ZWX">
    <property type="taxonomic scope" value="Bacteria"/>
</dbReference>
<keyword evidence="1" id="KW-1133">Transmembrane helix</keyword>
<dbReference type="KEGG" id="gem:GM21_1897"/>
<feature type="transmembrane region" description="Helical" evidence="1">
    <location>
        <begin position="12"/>
        <end position="31"/>
    </location>
</feature>
<dbReference type="AlphaFoldDB" id="C6E784"/>
<evidence type="ECO:0000313" key="2">
    <source>
        <dbReference type="EMBL" id="ACT17950.1"/>
    </source>
</evidence>
<dbReference type="OrthoDB" id="5501258at2"/>
<dbReference type="EMBL" id="CP001661">
    <property type="protein sequence ID" value="ACT17950.1"/>
    <property type="molecule type" value="Genomic_DNA"/>
</dbReference>
<organism evidence="2">
    <name type="scientific">Geobacter sp. (strain M21)</name>
    <dbReference type="NCBI Taxonomy" id="443144"/>
    <lineage>
        <taxon>Bacteria</taxon>
        <taxon>Pseudomonadati</taxon>
        <taxon>Thermodesulfobacteriota</taxon>
        <taxon>Desulfuromonadia</taxon>
        <taxon>Geobacterales</taxon>
        <taxon>Geobacteraceae</taxon>
        <taxon>Geobacter</taxon>
    </lineage>
</organism>
<protein>
    <submittedName>
        <fullName evidence="2">Uncharacterized protein</fullName>
    </submittedName>
</protein>
<evidence type="ECO:0000256" key="1">
    <source>
        <dbReference type="SAM" id="Phobius"/>
    </source>
</evidence>
<name>C6E784_GEOSM</name>
<keyword evidence="1" id="KW-0472">Membrane</keyword>
<reference evidence="2" key="1">
    <citation type="submission" date="2009-07" db="EMBL/GenBank/DDBJ databases">
        <title>Complete sequence of Geobacter sp. M21.</title>
        <authorList>
            <consortium name="US DOE Joint Genome Institute"/>
            <person name="Lucas S."/>
            <person name="Copeland A."/>
            <person name="Lapidus A."/>
            <person name="Glavina del Rio T."/>
            <person name="Dalin E."/>
            <person name="Tice H."/>
            <person name="Bruce D."/>
            <person name="Goodwin L."/>
            <person name="Pitluck S."/>
            <person name="Saunders E."/>
            <person name="Brettin T."/>
            <person name="Detter J.C."/>
            <person name="Han C."/>
            <person name="Larimer F."/>
            <person name="Land M."/>
            <person name="Hauser L."/>
            <person name="Kyrpides N."/>
            <person name="Ovchinnikova G."/>
            <person name="Lovley D."/>
        </authorList>
    </citation>
    <scope>NUCLEOTIDE SEQUENCE [LARGE SCALE GENOMIC DNA]</scope>
    <source>
        <strain evidence="2">M21</strain>
    </source>
</reference>
<dbReference type="STRING" id="443144.GM21_1897"/>
<sequence>MGDSRQAKVLALKVVALVFLAVVSYAAIWWVCMVTFIRQDLYLAAAIDKEKLLKNTPSPKMVFVGGSNLAFGLDSARLHAAFKMPVVNMGLHGGVGLKFMLDQVAPYLGEGDILVMVPEYQHFVGDSFFGGEPLIEVAAVTRRWSHLVGMPPLNLTKAALNGNSIFDKPVTALMEKLNLTQANQARPGALRYSRSGFNGYGDEIAHLVLPNKKLYGGVVLTNDINQNALKYIKAYNAARSTAGVTILMVYPCLEQSYYQNNAEAIAAIAGALKEAGIQTLSAPQDFVYDNGMFFDTIYHMNAKGRELRTGRMIETLMGALN</sequence>